<dbReference type="InterPro" id="IPR000835">
    <property type="entry name" value="HTH_MarR-typ"/>
</dbReference>
<organism evidence="2 3">
    <name type="scientific">Nocardia jiangxiensis</name>
    <dbReference type="NCBI Taxonomy" id="282685"/>
    <lineage>
        <taxon>Bacteria</taxon>
        <taxon>Bacillati</taxon>
        <taxon>Actinomycetota</taxon>
        <taxon>Actinomycetes</taxon>
        <taxon>Mycobacteriales</taxon>
        <taxon>Nocardiaceae</taxon>
        <taxon>Nocardia</taxon>
    </lineage>
</organism>
<dbReference type="PROSITE" id="PS50995">
    <property type="entry name" value="HTH_MARR_2"/>
    <property type="match status" value="1"/>
</dbReference>
<dbReference type="PRINTS" id="PR00598">
    <property type="entry name" value="HTHMARR"/>
</dbReference>
<evidence type="ECO:0000313" key="3">
    <source>
        <dbReference type="Proteomes" id="UP001601992"/>
    </source>
</evidence>
<dbReference type="EMBL" id="JBIAQY010000003">
    <property type="protein sequence ID" value="MFF3568010.1"/>
    <property type="molecule type" value="Genomic_DNA"/>
</dbReference>
<reference evidence="2 3" key="1">
    <citation type="submission" date="2024-10" db="EMBL/GenBank/DDBJ databases">
        <title>The Natural Products Discovery Center: Release of the First 8490 Sequenced Strains for Exploring Actinobacteria Biosynthetic Diversity.</title>
        <authorList>
            <person name="Kalkreuter E."/>
            <person name="Kautsar S.A."/>
            <person name="Yang D."/>
            <person name="Bader C.D."/>
            <person name="Teijaro C.N."/>
            <person name="Fluegel L."/>
            <person name="Davis C.M."/>
            <person name="Simpson J.R."/>
            <person name="Lauterbach L."/>
            <person name="Steele A.D."/>
            <person name="Gui C."/>
            <person name="Meng S."/>
            <person name="Li G."/>
            <person name="Viehrig K."/>
            <person name="Ye F."/>
            <person name="Su P."/>
            <person name="Kiefer A.F."/>
            <person name="Nichols A."/>
            <person name="Cepeda A.J."/>
            <person name="Yan W."/>
            <person name="Fan B."/>
            <person name="Jiang Y."/>
            <person name="Adhikari A."/>
            <person name="Zheng C.-J."/>
            <person name="Schuster L."/>
            <person name="Cowan T.M."/>
            <person name="Smanski M.J."/>
            <person name="Chevrette M.G."/>
            <person name="De Carvalho L.P.S."/>
            <person name="Shen B."/>
        </authorList>
    </citation>
    <scope>NUCLEOTIDE SEQUENCE [LARGE SCALE GENOMIC DNA]</scope>
    <source>
        <strain evidence="2 3">NPDC002593</strain>
    </source>
</reference>
<dbReference type="InterPro" id="IPR039422">
    <property type="entry name" value="MarR/SlyA-like"/>
</dbReference>
<dbReference type="Proteomes" id="UP001601992">
    <property type="component" value="Unassembled WGS sequence"/>
</dbReference>
<comment type="caution">
    <text evidence="2">The sequence shown here is derived from an EMBL/GenBank/DDBJ whole genome shotgun (WGS) entry which is preliminary data.</text>
</comment>
<dbReference type="Pfam" id="PF01047">
    <property type="entry name" value="MarR"/>
    <property type="match status" value="1"/>
</dbReference>
<dbReference type="InterPro" id="IPR036388">
    <property type="entry name" value="WH-like_DNA-bd_sf"/>
</dbReference>
<dbReference type="PANTHER" id="PTHR33164:SF101">
    <property type="entry name" value="TRANSCRIPTIONAL REPRESSOR MPRA"/>
    <property type="match status" value="1"/>
</dbReference>
<feature type="domain" description="HTH marR-type" evidence="1">
    <location>
        <begin position="11"/>
        <end position="145"/>
    </location>
</feature>
<dbReference type="SUPFAM" id="SSF46785">
    <property type="entry name" value="Winged helix' DNA-binding domain"/>
    <property type="match status" value="1"/>
</dbReference>
<evidence type="ECO:0000313" key="2">
    <source>
        <dbReference type="EMBL" id="MFF3568010.1"/>
    </source>
</evidence>
<dbReference type="PANTHER" id="PTHR33164">
    <property type="entry name" value="TRANSCRIPTIONAL REGULATOR, MARR FAMILY"/>
    <property type="match status" value="1"/>
</dbReference>
<evidence type="ECO:0000259" key="1">
    <source>
        <dbReference type="PROSITE" id="PS50995"/>
    </source>
</evidence>
<proteinExistence type="predicted"/>
<dbReference type="InterPro" id="IPR036390">
    <property type="entry name" value="WH_DNA-bd_sf"/>
</dbReference>
<name>A0ABW6RXQ9_9NOCA</name>
<protein>
    <submittedName>
        <fullName evidence="2">MarR family winged helix-turn-helix transcriptional regulator</fullName>
    </submittedName>
</protein>
<dbReference type="Gene3D" id="1.10.10.10">
    <property type="entry name" value="Winged helix-like DNA-binding domain superfamily/Winged helix DNA-binding domain"/>
    <property type="match status" value="1"/>
</dbReference>
<gene>
    <name evidence="2" type="ORF">ACFYXQ_09560</name>
</gene>
<accession>A0ABW6RXQ9</accession>
<dbReference type="RefSeq" id="WP_387403186.1">
    <property type="nucleotide sequence ID" value="NZ_JBIAQY010000003.1"/>
</dbReference>
<sequence>MQVDEEPGGESRPDVAALEILTRTLVGIAWDSAHVAPPGVTFPQMRLLLVLQTLGRVPCSRLATALGVNASSVTRLADKLESRGFLSRGADAHNRSVVTVEVTEAGQQVVDEVLEARHAAFRTILDQLPEEKRQSVTAAAHDLVRAAAETSVSLVGAL</sequence>
<dbReference type="SMART" id="SM00347">
    <property type="entry name" value="HTH_MARR"/>
    <property type="match status" value="1"/>
</dbReference>
<keyword evidence="3" id="KW-1185">Reference proteome</keyword>